<protein>
    <submittedName>
        <fullName evidence="1">Uncharacterized protein</fullName>
    </submittedName>
</protein>
<evidence type="ECO:0000313" key="1">
    <source>
        <dbReference type="EMBL" id="MBD7967715.1"/>
    </source>
</evidence>
<accession>A0ABR8SW53</accession>
<name>A0ABR8SW53_9BACL</name>
<dbReference type="EMBL" id="JACSQL010000002">
    <property type="protein sequence ID" value="MBD7967715.1"/>
    <property type="molecule type" value="Genomic_DNA"/>
</dbReference>
<comment type="caution">
    <text evidence="1">The sequence shown here is derived from an EMBL/GenBank/DDBJ whole genome shotgun (WGS) entry which is preliminary data.</text>
</comment>
<dbReference type="Proteomes" id="UP000608071">
    <property type="component" value="Unassembled WGS sequence"/>
</dbReference>
<proteinExistence type="predicted"/>
<organism evidence="1 2">
    <name type="scientific">Paenibacillus gallinarum</name>
    <dbReference type="NCBI Taxonomy" id="2762232"/>
    <lineage>
        <taxon>Bacteria</taxon>
        <taxon>Bacillati</taxon>
        <taxon>Bacillota</taxon>
        <taxon>Bacilli</taxon>
        <taxon>Bacillales</taxon>
        <taxon>Paenibacillaceae</taxon>
        <taxon>Paenibacillus</taxon>
    </lineage>
</organism>
<gene>
    <name evidence="1" type="ORF">H9647_06555</name>
</gene>
<dbReference type="RefSeq" id="WP_191798956.1">
    <property type="nucleotide sequence ID" value="NZ_JACSQL010000002.1"/>
</dbReference>
<sequence>MTKTEVKNALDNSKQVLMYELEASLENSSFTDEQKEDLRFMFKQVWYTFNEFSNVIENLDK</sequence>
<evidence type="ECO:0000313" key="2">
    <source>
        <dbReference type="Proteomes" id="UP000608071"/>
    </source>
</evidence>
<reference evidence="1 2" key="1">
    <citation type="submission" date="2020-08" db="EMBL/GenBank/DDBJ databases">
        <title>A Genomic Blueprint of the Chicken Gut Microbiome.</title>
        <authorList>
            <person name="Gilroy R."/>
            <person name="Ravi A."/>
            <person name="Getino M."/>
            <person name="Pursley I."/>
            <person name="Horton D.L."/>
            <person name="Alikhan N.-F."/>
            <person name="Baker D."/>
            <person name="Gharbi K."/>
            <person name="Hall N."/>
            <person name="Watson M."/>
            <person name="Adriaenssens E.M."/>
            <person name="Foster-Nyarko E."/>
            <person name="Jarju S."/>
            <person name="Secka A."/>
            <person name="Antonio M."/>
            <person name="Oren A."/>
            <person name="Chaudhuri R."/>
            <person name="La Ragione R.M."/>
            <person name="Hildebrand F."/>
            <person name="Pallen M.J."/>
        </authorList>
    </citation>
    <scope>NUCLEOTIDE SEQUENCE [LARGE SCALE GENOMIC DNA]</scope>
    <source>
        <strain evidence="1 2">Sa2BVA9</strain>
    </source>
</reference>
<keyword evidence="2" id="KW-1185">Reference proteome</keyword>